<dbReference type="InterPro" id="IPR004183">
    <property type="entry name" value="Xdiol_dOase_suB"/>
</dbReference>
<dbReference type="InterPro" id="IPR011986">
    <property type="entry name" value="Xdiol_dOase_LigA"/>
</dbReference>
<dbReference type="Gene3D" id="3.40.830.10">
    <property type="entry name" value="LigB-like"/>
    <property type="match status" value="1"/>
</dbReference>
<dbReference type="AlphaFoldDB" id="A0A4S8ESZ8"/>
<dbReference type="Gene3D" id="1.10.700.10">
    <property type="entry name" value="Dioxygenase LigAB, LigA subunit"/>
    <property type="match status" value="1"/>
</dbReference>
<dbReference type="InterPro" id="IPR034937">
    <property type="entry name" value="PCA_45_Dioxygenase_B"/>
</dbReference>
<keyword evidence="4" id="KW-0223">Dioxygenase</keyword>
<dbReference type="NCBIfam" id="TIGR02792">
    <property type="entry name" value="PCA_ligA"/>
    <property type="match status" value="1"/>
</dbReference>
<evidence type="ECO:0000313" key="4">
    <source>
        <dbReference type="EMBL" id="THT97586.1"/>
    </source>
</evidence>
<dbReference type="InterPro" id="IPR014159">
    <property type="entry name" value="PCA_LigA"/>
</dbReference>
<dbReference type="SUPFAM" id="SSF48076">
    <property type="entry name" value="LigA subunit of an aromatic-ring-opening dioxygenase LigAB"/>
    <property type="match status" value="1"/>
</dbReference>
<dbReference type="EMBL" id="STFG01000027">
    <property type="protein sequence ID" value="THT97586.1"/>
    <property type="molecule type" value="Genomic_DNA"/>
</dbReference>
<accession>A0A4S8ESZ8</accession>
<dbReference type="NCBIfam" id="NF009901">
    <property type="entry name" value="PRK13364.1"/>
    <property type="match status" value="1"/>
</dbReference>
<feature type="domain" description="Extradiol ring-cleavage dioxygenase class III enzyme subunit B" evidence="2">
    <location>
        <begin position="180"/>
        <end position="448"/>
    </location>
</feature>
<dbReference type="CDD" id="cd07364">
    <property type="entry name" value="PCA_45_Dioxygenase_B"/>
    <property type="match status" value="1"/>
</dbReference>
<dbReference type="GO" id="GO:0018579">
    <property type="term" value="F:protocatechuate 4,5-dioxygenase activity"/>
    <property type="evidence" value="ECO:0007669"/>
    <property type="project" value="UniProtKB-EC"/>
</dbReference>
<reference evidence="4 5" key="1">
    <citation type="journal article" date="2015" name="Antonie Van Leeuwenhoek">
        <title>Lampropedia puyangensis sp. nov., isolated from symptomatic bark of Populus ? euramericana canker and emended description of Lampropedia hyalina (Ehrenberg 1832) Lee et al. 2004.</title>
        <authorList>
            <person name="Li Y."/>
            <person name="Wang T."/>
            <person name="Piao C.G."/>
            <person name="Wang L.F."/>
            <person name="Tian G.Z."/>
            <person name="Zhu T.H."/>
            <person name="Guo M.W."/>
        </authorList>
    </citation>
    <scope>NUCLEOTIDE SEQUENCE [LARGE SCALE GENOMIC DNA]</scope>
    <source>
        <strain evidence="4 5">2-bin</strain>
    </source>
</reference>
<dbReference type="NCBIfam" id="NF009902">
    <property type="entry name" value="PRK13365.1"/>
    <property type="match status" value="1"/>
</dbReference>
<sequence length="461" mass="51047">MALEKPYLDVPGTTIFDADQSRKGYWLNQFCMSLMKAENRERFKRDEDAYLAEWPMTDEQRAAVRARDLNWAMRTGGNIYFLAKLGATDGLSFQQMAGSMTGMSEHQYRDMMVGGGRSAEGNRYTGESGDAQGPATQSQAWEQWEQGQQQMLAAQIMDAHASRQMAQGQTQGRAEITASVFCSHVPAIGAAIDLGKTDEPYWQPLFAGFEPSKQWMRENRPDVVFLVYNDHATSFDLSIIPTFAIGTAAEFEPADEGYGPRPVPKVVGHPELASHIAQSVIQQDFDLTIVNELKVDHGLTVPLNLLFGSPDEWPVKVIPFAVNVVQYPVPSGQRCFQLGQAIRRAIESFDQPLKVQIWGTGGMSHQLQGPRAGLINAEWDNRFLDRLIAEPAELAKVPHIEYVREAGSEGIELVMWLIARGAMGDVAGGQAPHLAHRFFHVPASNTAVGHLILEEPKNAHS</sequence>
<dbReference type="Pfam" id="PF02900">
    <property type="entry name" value="LigB"/>
    <property type="match status" value="1"/>
</dbReference>
<protein>
    <submittedName>
        <fullName evidence="4">Protocatechuate 4,5-dioxygenase subunit alpha</fullName>
        <ecNumber evidence="4">1.13.11.8</ecNumber>
    </submittedName>
</protein>
<keyword evidence="4" id="KW-0560">Oxidoreductase</keyword>
<dbReference type="GO" id="GO:0008198">
    <property type="term" value="F:ferrous iron binding"/>
    <property type="evidence" value="ECO:0007669"/>
    <property type="project" value="InterPro"/>
</dbReference>
<dbReference type="Pfam" id="PF07746">
    <property type="entry name" value="LigA"/>
    <property type="match status" value="1"/>
</dbReference>
<dbReference type="OrthoDB" id="8673673at2"/>
<dbReference type="InterPro" id="IPR036622">
    <property type="entry name" value="LigA_sf"/>
</dbReference>
<evidence type="ECO:0000259" key="2">
    <source>
        <dbReference type="Pfam" id="PF02900"/>
    </source>
</evidence>
<evidence type="ECO:0000259" key="3">
    <source>
        <dbReference type="Pfam" id="PF07746"/>
    </source>
</evidence>
<gene>
    <name evidence="4" type="primary">ligA</name>
    <name evidence="4" type="ORF">E9531_15735</name>
</gene>
<dbReference type="NCBIfam" id="NF009917">
    <property type="entry name" value="PRK13377.1"/>
    <property type="match status" value="1"/>
</dbReference>
<feature type="domain" description="Extradiol ring-cleavage dioxygenase LigAB LigA subunit" evidence="3">
    <location>
        <begin position="27"/>
        <end position="113"/>
    </location>
</feature>
<keyword evidence="5" id="KW-1185">Reference proteome</keyword>
<dbReference type="NCBIfam" id="NF009903">
    <property type="entry name" value="PRK13366.1"/>
    <property type="match status" value="1"/>
</dbReference>
<evidence type="ECO:0000256" key="1">
    <source>
        <dbReference type="SAM" id="MobiDB-lite"/>
    </source>
</evidence>
<dbReference type="CDD" id="cd07924">
    <property type="entry name" value="PCA_45_Doxase_A"/>
    <property type="match status" value="1"/>
</dbReference>
<organism evidence="4 5">
    <name type="scientific">Lampropedia puyangensis</name>
    <dbReference type="NCBI Taxonomy" id="1330072"/>
    <lineage>
        <taxon>Bacteria</taxon>
        <taxon>Pseudomonadati</taxon>
        <taxon>Pseudomonadota</taxon>
        <taxon>Betaproteobacteria</taxon>
        <taxon>Burkholderiales</taxon>
        <taxon>Comamonadaceae</taxon>
        <taxon>Lampropedia</taxon>
    </lineage>
</organism>
<evidence type="ECO:0000313" key="5">
    <source>
        <dbReference type="Proteomes" id="UP000308917"/>
    </source>
</evidence>
<dbReference type="SUPFAM" id="SSF53213">
    <property type="entry name" value="LigB-like"/>
    <property type="match status" value="1"/>
</dbReference>
<dbReference type="EC" id="1.13.11.8" evidence="4"/>
<name>A0A4S8ESZ8_9BURK</name>
<proteinExistence type="predicted"/>
<feature type="region of interest" description="Disordered" evidence="1">
    <location>
        <begin position="114"/>
        <end position="139"/>
    </location>
</feature>
<dbReference type="Proteomes" id="UP000308917">
    <property type="component" value="Unassembled WGS sequence"/>
</dbReference>
<comment type="caution">
    <text evidence="4">The sequence shown here is derived from an EMBL/GenBank/DDBJ whole genome shotgun (WGS) entry which is preliminary data.</text>
</comment>